<dbReference type="InterPro" id="IPR036249">
    <property type="entry name" value="Thioredoxin-like_sf"/>
</dbReference>
<reference evidence="3" key="1">
    <citation type="submission" date="2021-07" db="EMBL/GenBank/DDBJ databases">
        <title>Draft genome of Mortierella alpina, strain LL118, isolated from an aspen leaf litter sample.</title>
        <authorList>
            <person name="Yang S."/>
            <person name="Vinatzer B.A."/>
        </authorList>
    </citation>
    <scope>NUCLEOTIDE SEQUENCE</scope>
    <source>
        <strain evidence="3">LL118</strain>
    </source>
</reference>
<dbReference type="SFLD" id="SFLDS00019">
    <property type="entry name" value="Glutathione_Transferase_(cytos"/>
    <property type="match status" value="1"/>
</dbReference>
<dbReference type="InterPro" id="IPR004046">
    <property type="entry name" value="GST_C"/>
</dbReference>
<evidence type="ECO:0008006" key="5">
    <source>
        <dbReference type="Google" id="ProtNLM"/>
    </source>
</evidence>
<feature type="domain" description="GST C-terminal" evidence="2">
    <location>
        <begin position="109"/>
        <end position="240"/>
    </location>
</feature>
<protein>
    <recommendedName>
        <fullName evidence="5">Glutathione S-transferase</fullName>
    </recommendedName>
</protein>
<dbReference type="InterPro" id="IPR036282">
    <property type="entry name" value="Glutathione-S-Trfase_C_sf"/>
</dbReference>
<dbReference type="Proteomes" id="UP000717515">
    <property type="component" value="Unassembled WGS sequence"/>
</dbReference>
<dbReference type="PANTHER" id="PTHR11571">
    <property type="entry name" value="GLUTATHIONE S-TRANSFERASE"/>
    <property type="match status" value="1"/>
</dbReference>
<organism evidence="3 4">
    <name type="scientific">Mortierella alpina</name>
    <name type="common">Oleaginous fungus</name>
    <name type="synonym">Mortierella renispora</name>
    <dbReference type="NCBI Taxonomy" id="64518"/>
    <lineage>
        <taxon>Eukaryota</taxon>
        <taxon>Fungi</taxon>
        <taxon>Fungi incertae sedis</taxon>
        <taxon>Mucoromycota</taxon>
        <taxon>Mortierellomycotina</taxon>
        <taxon>Mortierellomycetes</taxon>
        <taxon>Mortierellales</taxon>
        <taxon>Mortierellaceae</taxon>
        <taxon>Mortierella</taxon>
    </lineage>
</organism>
<dbReference type="GO" id="GO:0006749">
    <property type="term" value="P:glutathione metabolic process"/>
    <property type="evidence" value="ECO:0007669"/>
    <property type="project" value="TreeGrafter"/>
</dbReference>
<sequence>MVHKFFSETSAAAFNEASSRTDSTFRLHYFPIHGFAYAARLILATTGAKFESTFPKDWLAEKSTVPFGVLPVLYETLSSSGNEDQVLEIPESMAIEHYLSRKFKLLGETPFEETRIHAFVSSANVVISFVFLRLASTKDATHKQEYLQQFEAKTAPGWVQPLEEYLKANGIDGFLVGGKLSLADIKAAIAIEVIKGLTGDTIVSAEKTPGLWTIWKTINAIPSYVTWRESEEYQRFDAGYQVFLQGILAKKED</sequence>
<accession>A0A9P8A8P2</accession>
<name>A0A9P8A8P2_MORAP</name>
<evidence type="ECO:0000313" key="3">
    <source>
        <dbReference type="EMBL" id="KAG9325954.1"/>
    </source>
</evidence>
<feature type="domain" description="GST N-terminal" evidence="1">
    <location>
        <begin position="23"/>
        <end position="107"/>
    </location>
</feature>
<gene>
    <name evidence="3" type="ORF">KVV02_005798</name>
</gene>
<dbReference type="InterPro" id="IPR050213">
    <property type="entry name" value="GST_superfamily"/>
</dbReference>
<proteinExistence type="predicted"/>
<dbReference type="PROSITE" id="PS50404">
    <property type="entry name" value="GST_NTER"/>
    <property type="match status" value="1"/>
</dbReference>
<dbReference type="SUPFAM" id="SSF47616">
    <property type="entry name" value="GST C-terminal domain-like"/>
    <property type="match status" value="1"/>
</dbReference>
<dbReference type="InterPro" id="IPR010987">
    <property type="entry name" value="Glutathione-S-Trfase_C-like"/>
</dbReference>
<comment type="caution">
    <text evidence="3">The sequence shown here is derived from an EMBL/GenBank/DDBJ whole genome shotgun (WGS) entry which is preliminary data.</text>
</comment>
<dbReference type="PANTHER" id="PTHR11571:SF150">
    <property type="entry name" value="GLUTATHIONE S-TRANSFERASE"/>
    <property type="match status" value="1"/>
</dbReference>
<dbReference type="InterPro" id="IPR004045">
    <property type="entry name" value="Glutathione_S-Trfase_N"/>
</dbReference>
<dbReference type="AlphaFoldDB" id="A0A9P8A8P2"/>
<evidence type="ECO:0000259" key="1">
    <source>
        <dbReference type="PROSITE" id="PS50404"/>
    </source>
</evidence>
<dbReference type="Gene3D" id="1.20.1050.10">
    <property type="match status" value="1"/>
</dbReference>
<dbReference type="Gene3D" id="3.40.30.10">
    <property type="entry name" value="Glutaredoxin"/>
    <property type="match status" value="1"/>
</dbReference>
<evidence type="ECO:0000259" key="2">
    <source>
        <dbReference type="PROSITE" id="PS50405"/>
    </source>
</evidence>
<dbReference type="InterPro" id="IPR040079">
    <property type="entry name" value="Glutathione_S-Trfase"/>
</dbReference>
<dbReference type="PROSITE" id="PS50405">
    <property type="entry name" value="GST_CTER"/>
    <property type="match status" value="1"/>
</dbReference>
<dbReference type="SUPFAM" id="SSF52833">
    <property type="entry name" value="Thioredoxin-like"/>
    <property type="match status" value="1"/>
</dbReference>
<dbReference type="GO" id="GO:0004364">
    <property type="term" value="F:glutathione transferase activity"/>
    <property type="evidence" value="ECO:0007669"/>
    <property type="project" value="TreeGrafter"/>
</dbReference>
<dbReference type="EMBL" id="JAIFTL010000029">
    <property type="protein sequence ID" value="KAG9325954.1"/>
    <property type="molecule type" value="Genomic_DNA"/>
</dbReference>
<dbReference type="Pfam" id="PF14497">
    <property type="entry name" value="GST_C_3"/>
    <property type="match status" value="1"/>
</dbReference>
<evidence type="ECO:0000313" key="4">
    <source>
        <dbReference type="Proteomes" id="UP000717515"/>
    </source>
</evidence>